<organism evidence="4 5">
    <name type="scientific">Owenweeksia hongkongensis (strain DSM 17368 / CIP 108786 / JCM 12287 / NRRL B-23963 / UST20020801)</name>
    <dbReference type="NCBI Taxonomy" id="926562"/>
    <lineage>
        <taxon>Bacteria</taxon>
        <taxon>Pseudomonadati</taxon>
        <taxon>Bacteroidota</taxon>
        <taxon>Flavobacteriia</taxon>
        <taxon>Flavobacteriales</taxon>
        <taxon>Owenweeksiaceae</taxon>
        <taxon>Owenweeksia</taxon>
    </lineage>
</organism>
<comment type="similarity">
    <text evidence="1">Belongs to the YciI family.</text>
</comment>
<dbReference type="eggNOG" id="COG2350">
    <property type="taxonomic scope" value="Bacteria"/>
</dbReference>
<dbReference type="RefSeq" id="WP_014202565.1">
    <property type="nucleotide sequence ID" value="NC_016599.1"/>
</dbReference>
<keyword evidence="5" id="KW-1185">Reference proteome</keyword>
<evidence type="ECO:0000259" key="3">
    <source>
        <dbReference type="Pfam" id="PF03795"/>
    </source>
</evidence>
<feature type="domain" description="YCII-related" evidence="3">
    <location>
        <begin position="52"/>
        <end position="135"/>
    </location>
</feature>
<dbReference type="AlphaFoldDB" id="G8R4U2"/>
<feature type="chain" id="PRO_5003515642" description="YCII-related domain-containing protein" evidence="2">
    <location>
        <begin position="23"/>
        <end position="144"/>
    </location>
</feature>
<evidence type="ECO:0000313" key="4">
    <source>
        <dbReference type="EMBL" id="AEV33216.1"/>
    </source>
</evidence>
<sequence length="144" mass="16090">MKLKFSLSITVFFFCLAQNVFSQEVVTDENGFETFSYQEGDTTCTMKKYFMVFLKAGPERGQSPEESAEIQKKHLAHIGWMADQGYVDIAGPFGDDGEVRGILVMRVSDKEKAEELAAMDPAVKAGRLVMEIHPWWAAVGSTLK</sequence>
<dbReference type="Proteomes" id="UP000005631">
    <property type="component" value="Chromosome"/>
</dbReference>
<dbReference type="HOGENOM" id="CLU_133148_0_0_10"/>
<dbReference type="InterPro" id="IPR011008">
    <property type="entry name" value="Dimeric_a/b-barrel"/>
</dbReference>
<dbReference type="KEGG" id="oho:Oweho_2242"/>
<dbReference type="EMBL" id="CP003156">
    <property type="protein sequence ID" value="AEV33216.1"/>
    <property type="molecule type" value="Genomic_DNA"/>
</dbReference>
<evidence type="ECO:0000313" key="5">
    <source>
        <dbReference type="Proteomes" id="UP000005631"/>
    </source>
</evidence>
<dbReference type="InterPro" id="IPR005545">
    <property type="entry name" value="YCII"/>
</dbReference>
<dbReference type="STRING" id="926562.Oweho_2242"/>
<protein>
    <recommendedName>
        <fullName evidence="3">YCII-related domain-containing protein</fullName>
    </recommendedName>
</protein>
<dbReference type="Gene3D" id="3.30.70.1060">
    <property type="entry name" value="Dimeric alpha+beta barrel"/>
    <property type="match status" value="1"/>
</dbReference>
<keyword evidence="2" id="KW-0732">Signal</keyword>
<evidence type="ECO:0000256" key="2">
    <source>
        <dbReference type="SAM" id="SignalP"/>
    </source>
</evidence>
<feature type="signal peptide" evidence="2">
    <location>
        <begin position="1"/>
        <end position="22"/>
    </location>
</feature>
<gene>
    <name evidence="4" type="ordered locus">Oweho_2242</name>
</gene>
<dbReference type="SUPFAM" id="SSF54909">
    <property type="entry name" value="Dimeric alpha+beta barrel"/>
    <property type="match status" value="1"/>
</dbReference>
<dbReference type="Pfam" id="PF03795">
    <property type="entry name" value="YCII"/>
    <property type="match status" value="1"/>
</dbReference>
<reference evidence="4 5" key="1">
    <citation type="journal article" date="2012" name="Stand. Genomic Sci.">
        <title>Genome sequence of the orange-pigmented seawater bacterium Owenweeksia hongkongensis type strain (UST20020801(T)).</title>
        <authorList>
            <person name="Riedel T."/>
            <person name="Held B."/>
            <person name="Nolan M."/>
            <person name="Lucas S."/>
            <person name="Lapidus A."/>
            <person name="Tice H."/>
            <person name="Del Rio T.G."/>
            <person name="Cheng J.F."/>
            <person name="Han C."/>
            <person name="Tapia R."/>
            <person name="Goodwin L.A."/>
            <person name="Pitluck S."/>
            <person name="Liolios K."/>
            <person name="Mavromatis K."/>
            <person name="Pagani I."/>
            <person name="Ivanova N."/>
            <person name="Mikhailova N."/>
            <person name="Pati A."/>
            <person name="Chen A."/>
            <person name="Palaniappan K."/>
            <person name="Rohde M."/>
            <person name="Tindall B.J."/>
            <person name="Detter J.C."/>
            <person name="Goker M."/>
            <person name="Woyke T."/>
            <person name="Bristow J."/>
            <person name="Eisen J.A."/>
            <person name="Markowitz V."/>
            <person name="Hugenholtz P."/>
            <person name="Klenk H.P."/>
            <person name="Kyrpides N.C."/>
        </authorList>
    </citation>
    <scope>NUCLEOTIDE SEQUENCE</scope>
    <source>
        <strain evidence="5">DSM 17368 / JCM 12287 / NRRL B-23963</strain>
    </source>
</reference>
<evidence type="ECO:0000256" key="1">
    <source>
        <dbReference type="ARBA" id="ARBA00007689"/>
    </source>
</evidence>
<name>G8R4U2_OWEHD</name>
<proteinExistence type="inferred from homology"/>
<accession>G8R4U2</accession>